<evidence type="ECO:0000313" key="1">
    <source>
        <dbReference type="EMBL" id="GJB92368.1"/>
    </source>
</evidence>
<comment type="caution">
    <text evidence="1">The sequence shown here is derived from an EMBL/GenBank/DDBJ whole genome shotgun (WGS) entry which is preliminary data.</text>
</comment>
<evidence type="ECO:0000313" key="2">
    <source>
        <dbReference type="Proteomes" id="UP000737420"/>
    </source>
</evidence>
<protein>
    <submittedName>
        <fullName evidence="1">Uncharacterized protein</fullName>
    </submittedName>
</protein>
<name>A0ABD0B8J4_AERCA</name>
<gene>
    <name evidence="1" type="ORF">KAM382_24290</name>
</gene>
<accession>A0ABD0B8J4</accession>
<reference evidence="1 2" key="1">
    <citation type="submission" date="2021-07" db="EMBL/GenBank/DDBJ databases">
        <title>Draft genome sequence of carbapenem-resistant Aeromonas spp. in Japan.</title>
        <authorList>
            <person name="Maehana S."/>
            <person name="Suzuki M."/>
            <person name="Kitasato H."/>
        </authorList>
    </citation>
    <scope>NUCLEOTIDE SEQUENCE [LARGE SCALE GENOMIC DNA]</scope>
    <source>
        <strain evidence="1 2">KAM382</strain>
    </source>
</reference>
<dbReference type="Proteomes" id="UP000737420">
    <property type="component" value="Unassembled WGS sequence"/>
</dbReference>
<organism evidence="1 2">
    <name type="scientific">Aeromonas caviae</name>
    <name type="common">Aeromonas punctata</name>
    <dbReference type="NCBI Taxonomy" id="648"/>
    <lineage>
        <taxon>Bacteria</taxon>
        <taxon>Pseudomonadati</taxon>
        <taxon>Pseudomonadota</taxon>
        <taxon>Gammaproteobacteria</taxon>
        <taxon>Aeromonadales</taxon>
        <taxon>Aeromonadaceae</taxon>
        <taxon>Aeromonas</taxon>
    </lineage>
</organism>
<proteinExistence type="predicted"/>
<dbReference type="AlphaFoldDB" id="A0ABD0B8J4"/>
<dbReference type="EMBL" id="BPOP01000022">
    <property type="protein sequence ID" value="GJB92368.1"/>
    <property type="molecule type" value="Genomic_DNA"/>
</dbReference>
<sequence>MAMSPVLLLQQVLLVAGECIEGHRRTHQERPGSVAMSPVLLLQLGISGRRR</sequence>